<comment type="caution">
    <text evidence="2">The sequence shown here is derived from an EMBL/GenBank/DDBJ whole genome shotgun (WGS) entry which is preliminary data.</text>
</comment>
<gene>
    <name evidence="2" type="ORF">SEMRO_124_G059900.1</name>
</gene>
<feature type="compositionally biased region" description="Acidic residues" evidence="1">
    <location>
        <begin position="40"/>
        <end position="50"/>
    </location>
</feature>
<evidence type="ECO:0000313" key="3">
    <source>
        <dbReference type="Proteomes" id="UP001153069"/>
    </source>
</evidence>
<dbReference type="AlphaFoldDB" id="A0A9N8DH55"/>
<evidence type="ECO:0000313" key="2">
    <source>
        <dbReference type="EMBL" id="CAB9501996.1"/>
    </source>
</evidence>
<protein>
    <submittedName>
        <fullName evidence="2">Uncharacterized protein</fullName>
    </submittedName>
</protein>
<feature type="compositionally biased region" description="Low complexity" evidence="1">
    <location>
        <begin position="1"/>
        <end position="31"/>
    </location>
</feature>
<keyword evidence="3" id="KW-1185">Reference proteome</keyword>
<sequence length="216" mass="24028">MSTSTSSTSSSSSSSDSSNSYDQWQQWAQKQRQTRRQESEDLIYGDDENDEQVRQHMELPHKKRVSLLDDDDEDDCCDQQVAPWKMLPRLVAARQSLLDDDSDDEEDNEFRTRLPVSADALFLPPTSLRRSNERTGRLFAMASMRSLNTTGDNSSSNSSGNLVSPSPSPTSRRAPVLLKGKMDASLPPAPLSIVSAMSSLRRYSHTRDTTGSVPLV</sequence>
<dbReference type="Proteomes" id="UP001153069">
    <property type="component" value="Unassembled WGS sequence"/>
</dbReference>
<accession>A0A9N8DH55</accession>
<dbReference type="EMBL" id="CAICTM010000123">
    <property type="protein sequence ID" value="CAB9501996.1"/>
    <property type="molecule type" value="Genomic_DNA"/>
</dbReference>
<feature type="region of interest" description="Disordered" evidence="1">
    <location>
        <begin position="147"/>
        <end position="174"/>
    </location>
</feature>
<evidence type="ECO:0000256" key="1">
    <source>
        <dbReference type="SAM" id="MobiDB-lite"/>
    </source>
</evidence>
<organism evidence="2 3">
    <name type="scientific">Seminavis robusta</name>
    <dbReference type="NCBI Taxonomy" id="568900"/>
    <lineage>
        <taxon>Eukaryota</taxon>
        <taxon>Sar</taxon>
        <taxon>Stramenopiles</taxon>
        <taxon>Ochrophyta</taxon>
        <taxon>Bacillariophyta</taxon>
        <taxon>Bacillariophyceae</taxon>
        <taxon>Bacillariophycidae</taxon>
        <taxon>Naviculales</taxon>
        <taxon>Naviculaceae</taxon>
        <taxon>Seminavis</taxon>
    </lineage>
</organism>
<reference evidence="2" key="1">
    <citation type="submission" date="2020-06" db="EMBL/GenBank/DDBJ databases">
        <authorList>
            <consortium name="Plant Systems Biology data submission"/>
        </authorList>
    </citation>
    <scope>NUCLEOTIDE SEQUENCE</scope>
    <source>
        <strain evidence="2">D6</strain>
    </source>
</reference>
<proteinExistence type="predicted"/>
<name>A0A9N8DH55_9STRA</name>
<feature type="region of interest" description="Disordered" evidence="1">
    <location>
        <begin position="1"/>
        <end position="53"/>
    </location>
</feature>